<dbReference type="RefSeq" id="WP_146790450.1">
    <property type="nucleotide sequence ID" value="NZ_BAABIO010000003.1"/>
</dbReference>
<reference evidence="2 3" key="1">
    <citation type="journal article" date="2015" name="Int. J. Syst. Evol. Microbiol.">
        <title>Flavisolibacter ginsenosidimutans sp. nov., with ginsenoside-converting activity isolated from soil used for cultivating ginseng.</title>
        <authorList>
            <person name="Zhao Y."/>
            <person name="Liu Q."/>
            <person name="Kang M.S."/>
            <person name="Jin F."/>
            <person name="Yu H."/>
            <person name="Im W.T."/>
        </authorList>
    </citation>
    <scope>NUCLEOTIDE SEQUENCE [LARGE SCALE GENOMIC DNA]</scope>
    <source>
        <strain evidence="2 3">Gsoil 636</strain>
    </source>
</reference>
<dbReference type="SUPFAM" id="SSF69322">
    <property type="entry name" value="Tricorn protease domain 2"/>
    <property type="match status" value="1"/>
</dbReference>
<dbReference type="InterPro" id="IPR011110">
    <property type="entry name" value="Reg_prop"/>
</dbReference>
<proteinExistence type="predicted"/>
<dbReference type="Proteomes" id="UP000321204">
    <property type="component" value="Chromosome"/>
</dbReference>
<evidence type="ECO:0000313" key="3">
    <source>
        <dbReference type="Proteomes" id="UP000321204"/>
    </source>
</evidence>
<dbReference type="AlphaFoldDB" id="A0A5B8UMU4"/>
<dbReference type="EMBL" id="CP042433">
    <property type="protein sequence ID" value="QEC57776.1"/>
    <property type="molecule type" value="Genomic_DNA"/>
</dbReference>
<evidence type="ECO:0000313" key="2">
    <source>
        <dbReference type="EMBL" id="QEC57776.1"/>
    </source>
</evidence>
<evidence type="ECO:0000259" key="1">
    <source>
        <dbReference type="Pfam" id="PF21544"/>
    </source>
</evidence>
<gene>
    <name evidence="2" type="ORF">FSB75_18320</name>
</gene>
<keyword evidence="3" id="KW-1185">Reference proteome</keyword>
<dbReference type="SUPFAM" id="SSF101898">
    <property type="entry name" value="NHL repeat"/>
    <property type="match status" value="1"/>
</dbReference>
<dbReference type="InterPro" id="IPR015943">
    <property type="entry name" value="WD40/YVTN_repeat-like_dom_sf"/>
</dbReference>
<protein>
    <recommendedName>
        <fullName evidence="1">PorZ N-terminal beta-propeller domain-containing protein</fullName>
    </recommendedName>
</protein>
<accession>A0A5B8UMU4</accession>
<dbReference type="Pfam" id="PF21544">
    <property type="entry name" value="PorZ_N_b_propeller"/>
    <property type="match status" value="1"/>
</dbReference>
<dbReference type="Gene3D" id="2.130.10.10">
    <property type="entry name" value="YVTN repeat-like/Quinoprotein amine dehydrogenase"/>
    <property type="match status" value="2"/>
</dbReference>
<dbReference type="KEGG" id="fgg:FSB75_18320"/>
<organism evidence="2 3">
    <name type="scientific">Flavisolibacter ginsenosidimutans</name>
    <dbReference type="NCBI Taxonomy" id="661481"/>
    <lineage>
        <taxon>Bacteria</taxon>
        <taxon>Pseudomonadati</taxon>
        <taxon>Bacteroidota</taxon>
        <taxon>Chitinophagia</taxon>
        <taxon>Chitinophagales</taxon>
        <taxon>Chitinophagaceae</taxon>
        <taxon>Flavisolibacter</taxon>
    </lineage>
</organism>
<dbReference type="Pfam" id="PF07494">
    <property type="entry name" value="Reg_prop"/>
    <property type="match status" value="1"/>
</dbReference>
<name>A0A5B8UMU4_9BACT</name>
<feature type="domain" description="PorZ N-terminal beta-propeller" evidence="1">
    <location>
        <begin position="45"/>
        <end position="201"/>
    </location>
</feature>
<sequence>MRFLLLLLLFPVFVFSQNTFPAIGLWREHLPYQGTIDITASDKKIYAATPFSFFSVDLATKEIERFSKVSGLSETGVSAMNYDAASKKLFVAYNNSNVDVLDESGIHNVPDIKRSVISGDKNIYSIYPDNTRCYLSTGIGVIVLDAEKYEVKDSWFIGDSGGYVKVNGFAKTAGFFYAATEEGLKRTAISTQNPADFRAWQNLSGVNGLSASSAKAVALFQNKIIVLQNDSLFVENNGNWKPFFANGWHVTSINSSQNSLLLTQRKPTGEAQVVALNESGVVQKILQQPGMISSPKKAVAIGNDYWIADLDGGLLQASGSSFENYKLNSPQNIVQGEMAVRNGVLWATAGAVNSSWNYQYNPSGVFKLEGGYWSAFNLYNYRQLDTLLDFITVAVDPRDNTAWAGSFGGGIVHIDNSTQPKIFKQNSSLGPAIGDPNSYRVSGLAFDKDNNLWVSNFSAAKQLHVLKNDGSWQSFSVPFTLFENAVAQILIDDAGQKWIQSPKGNGLLVFNEGTLANAADDKWKLFRAGAGLGNLPSNEVLCLAKDKSGFIWVGTDNGIGVFQCPQDVFAGGCEAVLPVIQEGGFANYLFKGQEVRSIAVDGADRKWVATASGVWLVAKDGDKVLRNFTEQNSPLLSNDVKKIAIDGSTGEVFIATSKGLISYRGSATEYEETKDNVLVFPNPVPPNFNGLIGIKGLPENAVVKITETNGRLVYQTRSLGGQAVWDGKDYKGRKAASGVYLVIAVDAANNEKVVAKIVVAR</sequence>
<dbReference type="InterPro" id="IPR048954">
    <property type="entry name" value="PorZ_N"/>
</dbReference>
<dbReference type="OrthoDB" id="9807410at2"/>